<gene>
    <name evidence="1" type="ORF">GCM10011390_49420</name>
</gene>
<sequence length="124" mass="12630">MQELVSRIAAETGLTPERALEAVGQILLYIKTEGSDPAIDTMIEETPGANEAIVQAGTTGTQEGGGLFGGGGIMALGSRLMALGLDMGGIGTVSRELVAFARQHAGSDVVDRVIATTPGLSQFA</sequence>
<dbReference type="RefSeq" id="WP_188913338.1">
    <property type="nucleotide sequence ID" value="NZ_BMIQ01000013.1"/>
</dbReference>
<dbReference type="Proteomes" id="UP000644699">
    <property type="component" value="Unassembled WGS sequence"/>
</dbReference>
<reference evidence="1" key="1">
    <citation type="journal article" date="2014" name="Int. J. Syst. Evol. Microbiol.">
        <title>Complete genome sequence of Corynebacterium casei LMG S-19264T (=DSM 44701T), isolated from a smear-ripened cheese.</title>
        <authorList>
            <consortium name="US DOE Joint Genome Institute (JGI-PGF)"/>
            <person name="Walter F."/>
            <person name="Albersmeier A."/>
            <person name="Kalinowski J."/>
            <person name="Ruckert C."/>
        </authorList>
    </citation>
    <scope>NUCLEOTIDE SEQUENCE</scope>
    <source>
        <strain evidence="1">CGMCC 1.15367</strain>
    </source>
</reference>
<proteinExistence type="predicted"/>
<dbReference type="EMBL" id="BMIQ01000013">
    <property type="protein sequence ID" value="GGE24122.1"/>
    <property type="molecule type" value="Genomic_DNA"/>
</dbReference>
<evidence type="ECO:0008006" key="3">
    <source>
        <dbReference type="Google" id="ProtNLM"/>
    </source>
</evidence>
<accession>A0A917A559</accession>
<reference evidence="1" key="2">
    <citation type="submission" date="2020-09" db="EMBL/GenBank/DDBJ databases">
        <authorList>
            <person name="Sun Q."/>
            <person name="Zhou Y."/>
        </authorList>
    </citation>
    <scope>NUCLEOTIDE SEQUENCE</scope>
    <source>
        <strain evidence="1">CGMCC 1.15367</strain>
    </source>
</reference>
<organism evidence="1 2">
    <name type="scientific">Aureimonas endophytica</name>
    <dbReference type="NCBI Taxonomy" id="2027858"/>
    <lineage>
        <taxon>Bacteria</taxon>
        <taxon>Pseudomonadati</taxon>
        <taxon>Pseudomonadota</taxon>
        <taxon>Alphaproteobacteria</taxon>
        <taxon>Hyphomicrobiales</taxon>
        <taxon>Aurantimonadaceae</taxon>
        <taxon>Aureimonas</taxon>
    </lineage>
</organism>
<name>A0A917A559_9HYPH</name>
<keyword evidence="2" id="KW-1185">Reference proteome</keyword>
<evidence type="ECO:0000313" key="2">
    <source>
        <dbReference type="Proteomes" id="UP000644699"/>
    </source>
</evidence>
<protein>
    <recommendedName>
        <fullName evidence="3">DUF2267 domain-containing protein</fullName>
    </recommendedName>
</protein>
<dbReference type="AlphaFoldDB" id="A0A917A559"/>
<evidence type="ECO:0000313" key="1">
    <source>
        <dbReference type="EMBL" id="GGE24122.1"/>
    </source>
</evidence>
<comment type="caution">
    <text evidence="1">The sequence shown here is derived from an EMBL/GenBank/DDBJ whole genome shotgun (WGS) entry which is preliminary data.</text>
</comment>